<dbReference type="InterPro" id="IPR002110">
    <property type="entry name" value="Ankyrin_rpt"/>
</dbReference>
<feature type="compositionally biased region" description="Basic and acidic residues" evidence="2">
    <location>
        <begin position="453"/>
        <end position="472"/>
    </location>
</feature>
<sequence>MRGNGKGPAREAEDYEDQILHQTLSATRIRSHTAKYGSHRIHRHQRFTGSASSSSPSNASAPGAAGASASSVSAYLEHMPSNSLGNAPPPRPPRPPGGLLGISNGRGIGYGRSLGSSYDSPLTIHGSFNGHVRSGANLYGGKNQSSGLLPTRPSAGHQRPSMSVFPIQKALEIAMKESRLLAAASSRGGAGPSGTGMSTGTTFVRQLRRARHARGAIITEHGPTPDISLDEEEEEEGQDEEERSRDVYADASTGSVGMALCMIKTTPGSGDQPSPPLTSKVTIQASPVEAVRELLDSYPAPSPYCVDDKNRSPLHFAAASGDLELVEFLLERGVRPDCGRDIAGNMPLHLAIISNRVDVVAALLKAGADMTLASPMTHKTPLDLAESRLSYLLSRAQESVRQPRPSGLDLFNSQIATRSSFQAPPTQSPALLYQIRGIVNLLRPYVVRQQKLQHGERQKDRQKERSWDRADKYMQYNDTETMGSNSSSGRGLWRVDSHSADDEGEDEEDNDDMDTGDRQAATRRRPAGMDMDGDVELSHGRREARQAGRRMDADQAEEALETLMNGLSLLEASRRQQQQEQEDVSDATDGNLADSELDTRSEQEVDSALPDLLEQVQQVLEAIKLNETS</sequence>
<reference evidence="3" key="1">
    <citation type="journal article" date="2020" name="Fungal Divers.">
        <title>Resolving the Mortierellaceae phylogeny through synthesis of multi-gene phylogenetics and phylogenomics.</title>
        <authorList>
            <person name="Vandepol N."/>
            <person name="Liber J."/>
            <person name="Desiro A."/>
            <person name="Na H."/>
            <person name="Kennedy M."/>
            <person name="Barry K."/>
            <person name="Grigoriev I.V."/>
            <person name="Miller A.N."/>
            <person name="O'Donnell K."/>
            <person name="Stajich J.E."/>
            <person name="Bonito G."/>
        </authorList>
    </citation>
    <scope>NUCLEOTIDE SEQUENCE</scope>
    <source>
        <strain evidence="3">REB-010B</strain>
    </source>
</reference>
<dbReference type="PROSITE" id="PS50297">
    <property type="entry name" value="ANK_REP_REGION"/>
    <property type="match status" value="2"/>
</dbReference>
<feature type="compositionally biased region" description="Acidic residues" evidence="2">
    <location>
        <begin position="502"/>
        <end position="514"/>
    </location>
</feature>
<keyword evidence="4" id="KW-1185">Reference proteome</keyword>
<feature type="region of interest" description="Disordered" evidence="2">
    <location>
        <begin position="215"/>
        <end position="250"/>
    </location>
</feature>
<dbReference type="AlphaFoldDB" id="A0A9P6RW50"/>
<accession>A0A9P6RW50</accession>
<feature type="region of interest" description="Disordered" evidence="2">
    <location>
        <begin position="451"/>
        <end position="555"/>
    </location>
</feature>
<comment type="caution">
    <text evidence="3">The sequence shown here is derived from an EMBL/GenBank/DDBJ whole genome shotgun (WGS) entry which is preliminary data.</text>
</comment>
<dbReference type="SUPFAM" id="SSF48403">
    <property type="entry name" value="Ankyrin repeat"/>
    <property type="match status" value="1"/>
</dbReference>
<dbReference type="Gene3D" id="1.25.40.20">
    <property type="entry name" value="Ankyrin repeat-containing domain"/>
    <property type="match status" value="1"/>
</dbReference>
<feature type="compositionally biased region" description="Low complexity" evidence="2">
    <location>
        <begin position="49"/>
        <end position="66"/>
    </location>
</feature>
<feature type="compositionally biased region" description="Polar residues" evidence="2">
    <location>
        <begin position="476"/>
        <end position="489"/>
    </location>
</feature>
<evidence type="ECO:0000313" key="4">
    <source>
        <dbReference type="Proteomes" id="UP000738325"/>
    </source>
</evidence>
<dbReference type="Proteomes" id="UP000738325">
    <property type="component" value="Unassembled WGS sequence"/>
</dbReference>
<name>A0A9P6RW50_9FUNG</name>
<feature type="region of interest" description="Disordered" evidence="2">
    <location>
        <begin position="569"/>
        <end position="607"/>
    </location>
</feature>
<feature type="repeat" description="ANK" evidence="1">
    <location>
        <begin position="343"/>
        <end position="375"/>
    </location>
</feature>
<dbReference type="OrthoDB" id="341259at2759"/>
<feature type="repeat" description="ANK" evidence="1">
    <location>
        <begin position="309"/>
        <end position="341"/>
    </location>
</feature>
<feature type="compositionally biased region" description="Pro residues" evidence="2">
    <location>
        <begin position="87"/>
        <end position="96"/>
    </location>
</feature>
<feature type="compositionally biased region" description="Basic residues" evidence="2">
    <location>
        <begin position="29"/>
        <end position="46"/>
    </location>
</feature>
<dbReference type="SMART" id="SM00248">
    <property type="entry name" value="ANK"/>
    <property type="match status" value="2"/>
</dbReference>
<dbReference type="PROSITE" id="PS50088">
    <property type="entry name" value="ANK_REPEAT"/>
    <property type="match status" value="2"/>
</dbReference>
<evidence type="ECO:0000313" key="3">
    <source>
        <dbReference type="EMBL" id="KAG0327832.1"/>
    </source>
</evidence>
<feature type="region of interest" description="Disordered" evidence="2">
    <location>
        <begin position="1"/>
        <end position="66"/>
    </location>
</feature>
<feature type="compositionally biased region" description="Basic and acidic residues" evidence="2">
    <location>
        <begin position="536"/>
        <end position="553"/>
    </location>
</feature>
<evidence type="ECO:0000256" key="1">
    <source>
        <dbReference type="PROSITE-ProRule" id="PRU00023"/>
    </source>
</evidence>
<feature type="compositionally biased region" description="Acidic residues" evidence="2">
    <location>
        <begin position="228"/>
        <end position="241"/>
    </location>
</feature>
<gene>
    <name evidence="3" type="ORF">BGZ99_006786</name>
</gene>
<dbReference type="Pfam" id="PF12796">
    <property type="entry name" value="Ank_2"/>
    <property type="match status" value="1"/>
</dbReference>
<keyword evidence="1" id="KW-0040">ANK repeat</keyword>
<feature type="region of interest" description="Disordered" evidence="2">
    <location>
        <begin position="135"/>
        <end position="160"/>
    </location>
</feature>
<dbReference type="EMBL" id="JAAAIP010000047">
    <property type="protein sequence ID" value="KAG0327832.1"/>
    <property type="molecule type" value="Genomic_DNA"/>
</dbReference>
<evidence type="ECO:0000256" key="2">
    <source>
        <dbReference type="SAM" id="MobiDB-lite"/>
    </source>
</evidence>
<dbReference type="PANTHER" id="PTHR24184:SF11">
    <property type="entry name" value="ANKYRIN REPEAT AND SOCS BOX CONTAINING 3"/>
    <property type="match status" value="1"/>
</dbReference>
<dbReference type="InterPro" id="IPR036770">
    <property type="entry name" value="Ankyrin_rpt-contain_sf"/>
</dbReference>
<organism evidence="3 4">
    <name type="scientific">Dissophora globulifera</name>
    <dbReference type="NCBI Taxonomy" id="979702"/>
    <lineage>
        <taxon>Eukaryota</taxon>
        <taxon>Fungi</taxon>
        <taxon>Fungi incertae sedis</taxon>
        <taxon>Mucoromycota</taxon>
        <taxon>Mortierellomycotina</taxon>
        <taxon>Mortierellomycetes</taxon>
        <taxon>Mortierellales</taxon>
        <taxon>Mortierellaceae</taxon>
        <taxon>Dissophora</taxon>
    </lineage>
</organism>
<proteinExistence type="predicted"/>
<feature type="region of interest" description="Disordered" evidence="2">
    <location>
        <begin position="79"/>
        <end position="104"/>
    </location>
</feature>
<protein>
    <submittedName>
        <fullName evidence="3">Uncharacterized protein</fullName>
    </submittedName>
</protein>
<dbReference type="PANTHER" id="PTHR24184">
    <property type="entry name" value="SI:CH211-189E2.2"/>
    <property type="match status" value="1"/>
</dbReference>